<feature type="domain" description="Pyridine nucleotide-disulphide oxidoreductase dimerisation" evidence="7">
    <location>
        <begin position="339"/>
        <end position="446"/>
    </location>
</feature>
<evidence type="ECO:0000256" key="1">
    <source>
        <dbReference type="ARBA" id="ARBA00001974"/>
    </source>
</evidence>
<accession>A0A382B8K7</accession>
<organism evidence="9">
    <name type="scientific">marine metagenome</name>
    <dbReference type="NCBI Taxonomy" id="408172"/>
    <lineage>
        <taxon>unclassified sequences</taxon>
        <taxon>metagenomes</taxon>
        <taxon>ecological metagenomes</taxon>
    </lineage>
</organism>
<sequence>VKPKHYDVLIIGGGPGGISAASKLVLQGKNVLIINDGPLMGYGIEGAFKSKAGYELTREYLHVKHREDVFGPLPALNFSRLKNGIEQSAASLTSMLENRLQRLKVKLIRGRATFKDPHNIIVGKKEFSGEHIIIATGTRPRILPNMTIDGKTIITSDEAINLTNSPKSILILGAGVIGCEFASIFNAVGTEVHLVDTKDHIMSNEDPDVREFLKNAFDAMGINVIPSSRYQTHNPCDDGIRTILSTGEIMTEMVMLAVGRIPSSKYLNLEATGVKVDDRNYIEIDENACTNVPHIFAVGDIENRNVPSDLSLVHVAEAEGRCAAAKILDIDYPQGLDHIPYIVFTHPMLAGAGVTEEYVRKKHGDVRVGKYPYARNHRAHAIQPPIGFVKLIVGPSGDDRILGVRAVGPHADTIVGAAAIMIERKLPYTYILESVFPHPSLLECLKGSAQIIAGDLLQYEEGEELTIAQALGEKSRE</sequence>
<keyword evidence="3" id="KW-0285">Flavoprotein</keyword>
<dbReference type="Pfam" id="PF02852">
    <property type="entry name" value="Pyr_redox_dim"/>
    <property type="match status" value="1"/>
</dbReference>
<dbReference type="Gene3D" id="3.30.390.30">
    <property type="match status" value="1"/>
</dbReference>
<keyword evidence="5" id="KW-0560">Oxidoreductase</keyword>
<dbReference type="InterPro" id="IPR050151">
    <property type="entry name" value="Class-I_Pyr_Nuc-Dis_Oxidored"/>
</dbReference>
<dbReference type="FunFam" id="3.30.390.30:FF:000001">
    <property type="entry name" value="Dihydrolipoyl dehydrogenase"/>
    <property type="match status" value="1"/>
</dbReference>
<feature type="non-terminal residue" evidence="9">
    <location>
        <position position="1"/>
    </location>
</feature>
<dbReference type="GO" id="GO:0004148">
    <property type="term" value="F:dihydrolipoyl dehydrogenase (NADH) activity"/>
    <property type="evidence" value="ECO:0007669"/>
    <property type="project" value="TreeGrafter"/>
</dbReference>
<evidence type="ECO:0000256" key="4">
    <source>
        <dbReference type="ARBA" id="ARBA00022827"/>
    </source>
</evidence>
<keyword evidence="4" id="KW-0274">FAD</keyword>
<reference evidence="9" key="1">
    <citation type="submission" date="2018-05" db="EMBL/GenBank/DDBJ databases">
        <authorList>
            <person name="Lanie J.A."/>
            <person name="Ng W.-L."/>
            <person name="Kazmierczak K.M."/>
            <person name="Andrzejewski T.M."/>
            <person name="Davidsen T.M."/>
            <person name="Wayne K.J."/>
            <person name="Tettelin H."/>
            <person name="Glass J.I."/>
            <person name="Rusch D."/>
            <person name="Podicherti R."/>
            <person name="Tsui H.-C.T."/>
            <person name="Winkler M.E."/>
        </authorList>
    </citation>
    <scope>NUCLEOTIDE SEQUENCE</scope>
</reference>
<comment type="similarity">
    <text evidence="2">Belongs to the class-I pyridine nucleotide-disulfide oxidoreductase family.</text>
</comment>
<protein>
    <recommendedName>
        <fullName evidence="10">Dihydrolipoyl dehydrogenase</fullName>
    </recommendedName>
</protein>
<dbReference type="PIRSF" id="PIRSF000350">
    <property type="entry name" value="Mercury_reductase_MerA"/>
    <property type="match status" value="1"/>
</dbReference>
<evidence type="ECO:0000256" key="3">
    <source>
        <dbReference type="ARBA" id="ARBA00022630"/>
    </source>
</evidence>
<evidence type="ECO:0000259" key="7">
    <source>
        <dbReference type="Pfam" id="PF02852"/>
    </source>
</evidence>
<gene>
    <name evidence="9" type="ORF">METZ01_LOCUS162437</name>
</gene>
<dbReference type="GO" id="GO:0006103">
    <property type="term" value="P:2-oxoglutarate metabolic process"/>
    <property type="evidence" value="ECO:0007669"/>
    <property type="project" value="TreeGrafter"/>
</dbReference>
<dbReference type="SUPFAM" id="SSF55424">
    <property type="entry name" value="FAD/NAD-linked reductases, dimerisation (C-terminal) domain"/>
    <property type="match status" value="1"/>
</dbReference>
<dbReference type="Pfam" id="PF07992">
    <property type="entry name" value="Pyr_redox_2"/>
    <property type="match status" value="1"/>
</dbReference>
<evidence type="ECO:0000256" key="5">
    <source>
        <dbReference type="ARBA" id="ARBA00023002"/>
    </source>
</evidence>
<dbReference type="InterPro" id="IPR016156">
    <property type="entry name" value="FAD/NAD-linked_Rdtase_dimer_sf"/>
</dbReference>
<comment type="cofactor">
    <cofactor evidence="1">
        <name>FAD</name>
        <dbReference type="ChEBI" id="CHEBI:57692"/>
    </cofactor>
</comment>
<dbReference type="PRINTS" id="PR00368">
    <property type="entry name" value="FADPNR"/>
</dbReference>
<dbReference type="InterPro" id="IPR004099">
    <property type="entry name" value="Pyr_nucl-diS_OxRdtase_dimer"/>
</dbReference>
<evidence type="ECO:0000256" key="6">
    <source>
        <dbReference type="ARBA" id="ARBA00023027"/>
    </source>
</evidence>
<feature type="domain" description="FAD/NAD(P)-binding" evidence="8">
    <location>
        <begin position="6"/>
        <end position="320"/>
    </location>
</feature>
<dbReference type="GO" id="GO:0050660">
    <property type="term" value="F:flavin adenine dinucleotide binding"/>
    <property type="evidence" value="ECO:0007669"/>
    <property type="project" value="TreeGrafter"/>
</dbReference>
<dbReference type="PANTHER" id="PTHR22912">
    <property type="entry name" value="DISULFIDE OXIDOREDUCTASE"/>
    <property type="match status" value="1"/>
</dbReference>
<keyword evidence="6" id="KW-0520">NAD</keyword>
<dbReference type="InterPro" id="IPR036188">
    <property type="entry name" value="FAD/NAD-bd_sf"/>
</dbReference>
<evidence type="ECO:0008006" key="10">
    <source>
        <dbReference type="Google" id="ProtNLM"/>
    </source>
</evidence>
<dbReference type="EMBL" id="UINC01028499">
    <property type="protein sequence ID" value="SVB09583.1"/>
    <property type="molecule type" value="Genomic_DNA"/>
</dbReference>
<evidence type="ECO:0000313" key="9">
    <source>
        <dbReference type="EMBL" id="SVB09583.1"/>
    </source>
</evidence>
<evidence type="ECO:0000256" key="2">
    <source>
        <dbReference type="ARBA" id="ARBA00007532"/>
    </source>
</evidence>
<evidence type="ECO:0000259" key="8">
    <source>
        <dbReference type="Pfam" id="PF07992"/>
    </source>
</evidence>
<dbReference type="SUPFAM" id="SSF51905">
    <property type="entry name" value="FAD/NAD(P)-binding domain"/>
    <property type="match status" value="1"/>
</dbReference>
<dbReference type="AlphaFoldDB" id="A0A382B8K7"/>
<dbReference type="PANTHER" id="PTHR22912:SF217">
    <property type="entry name" value="DIHYDROLIPOYL DEHYDROGENASE"/>
    <property type="match status" value="1"/>
</dbReference>
<dbReference type="PRINTS" id="PR00411">
    <property type="entry name" value="PNDRDTASEI"/>
</dbReference>
<dbReference type="Gene3D" id="3.50.50.60">
    <property type="entry name" value="FAD/NAD(P)-binding domain"/>
    <property type="match status" value="2"/>
</dbReference>
<dbReference type="InterPro" id="IPR001100">
    <property type="entry name" value="Pyr_nuc-diS_OxRdtase"/>
</dbReference>
<dbReference type="InterPro" id="IPR023753">
    <property type="entry name" value="FAD/NAD-binding_dom"/>
</dbReference>
<proteinExistence type="inferred from homology"/>
<name>A0A382B8K7_9ZZZZ</name>